<protein>
    <submittedName>
        <fullName evidence="2">Uncharacterized protein</fullName>
    </submittedName>
</protein>
<feature type="region of interest" description="Disordered" evidence="1">
    <location>
        <begin position="292"/>
        <end position="323"/>
    </location>
</feature>
<name>A0AAV0W2B3_9HEMI</name>
<evidence type="ECO:0000313" key="3">
    <source>
        <dbReference type="Proteomes" id="UP001160148"/>
    </source>
</evidence>
<dbReference type="AlphaFoldDB" id="A0AAV0W2B3"/>
<comment type="caution">
    <text evidence="2">The sequence shown here is derived from an EMBL/GenBank/DDBJ whole genome shotgun (WGS) entry which is preliminary data.</text>
</comment>
<evidence type="ECO:0000256" key="1">
    <source>
        <dbReference type="SAM" id="MobiDB-lite"/>
    </source>
</evidence>
<sequence length="459" mass="52351">MDIIKHILDKDSSSDDEVTTLLNKTNDEKKKKGKVSRKKSILNVSKLDENDGSLNKNISNPFLKIHTENITSSSSDDESFVLNLMKSKKSSGKKNTIPLVNDEEKKNILINQVLTSIKRKNKKQKQILPVSQNNSKESESKKKLFKNDKITKDKSIVKTKNKKDNLNILKNSIGEPKPYVPNLNISQKVDSSQLNIQPSSNESTDEEKDVIKKILKNRKFKKTKKVYVPEQSIQINISTKSNERNEIKGKSKSQNVSMADEVKSNDIKKKIKRPRETKDNFLDSIINALENSSDDVPSKKKKKDHNLTIEKSHGSKDKNLVGNLSEVKIKKKKKSKHKDNDSLIDLILKDNKKKTNDSCFESLPKNIEAKVDNTLLKVSKKKKKKKDPVFYETQSSITDQSSKIIDKLEDNNVKLKNAGSSKKKTKKLVENQMNNFMLTQDHKNLDNLYELLSIHLTQS</sequence>
<keyword evidence="3" id="KW-1185">Reference proteome</keyword>
<feature type="region of interest" description="Disordered" evidence="1">
    <location>
        <begin position="241"/>
        <end position="274"/>
    </location>
</feature>
<evidence type="ECO:0000313" key="2">
    <source>
        <dbReference type="EMBL" id="CAI6349915.1"/>
    </source>
</evidence>
<feature type="region of interest" description="Disordered" evidence="1">
    <location>
        <begin position="122"/>
        <end position="146"/>
    </location>
</feature>
<feature type="compositionally biased region" description="Basic and acidic residues" evidence="1">
    <location>
        <begin position="136"/>
        <end position="146"/>
    </location>
</feature>
<dbReference type="Proteomes" id="UP001160148">
    <property type="component" value="Unassembled WGS sequence"/>
</dbReference>
<feature type="compositionally biased region" description="Basic and acidic residues" evidence="1">
    <location>
        <begin position="260"/>
        <end position="274"/>
    </location>
</feature>
<feature type="compositionally biased region" description="Basic and acidic residues" evidence="1">
    <location>
        <begin position="305"/>
        <end position="319"/>
    </location>
</feature>
<organism evidence="2 3">
    <name type="scientific">Macrosiphum euphorbiae</name>
    <name type="common">potato aphid</name>
    <dbReference type="NCBI Taxonomy" id="13131"/>
    <lineage>
        <taxon>Eukaryota</taxon>
        <taxon>Metazoa</taxon>
        <taxon>Ecdysozoa</taxon>
        <taxon>Arthropoda</taxon>
        <taxon>Hexapoda</taxon>
        <taxon>Insecta</taxon>
        <taxon>Pterygota</taxon>
        <taxon>Neoptera</taxon>
        <taxon>Paraneoptera</taxon>
        <taxon>Hemiptera</taxon>
        <taxon>Sternorrhyncha</taxon>
        <taxon>Aphidomorpha</taxon>
        <taxon>Aphidoidea</taxon>
        <taxon>Aphididae</taxon>
        <taxon>Macrosiphini</taxon>
        <taxon>Macrosiphum</taxon>
    </lineage>
</organism>
<proteinExistence type="predicted"/>
<dbReference type="EMBL" id="CARXXK010000001">
    <property type="protein sequence ID" value="CAI6349915.1"/>
    <property type="molecule type" value="Genomic_DNA"/>
</dbReference>
<reference evidence="2 3" key="1">
    <citation type="submission" date="2023-01" db="EMBL/GenBank/DDBJ databases">
        <authorList>
            <person name="Whitehead M."/>
        </authorList>
    </citation>
    <scope>NUCLEOTIDE SEQUENCE [LARGE SCALE GENOMIC DNA]</scope>
</reference>
<accession>A0AAV0W2B3</accession>
<gene>
    <name evidence="2" type="ORF">MEUPH1_LOCUS6430</name>
</gene>